<sequence>MLPYPVIQRTLGGSVQRLGQRRSIAPPPNVEVTRRRSLDQLISSRPMRLLALALDRLHDSVAEKNLPLPQELRRTFRVFREDVAVFEAAFRSLLPGRRLRAHFVVFDARQRLDVAATVRSLKDVVSPSAYVALCGLNLMEKDFKEAPKPKTLLLDLLMHPRIHRGVSLYSAYLRRGRFGSNDATATLVFLAKSGFERLFELFLLEHFDQVHILDVLRRCSRNRTALRVVERLARKKGNALLGTTVDRSAILEELRRRPGLIAASADSDFVRRAVRHLMAAVGDWHLEKLDRWLGEYPADAAESLAYCRLRHE</sequence>
<reference evidence="2" key="1">
    <citation type="submission" date="2016-11" db="UniProtKB">
        <authorList>
            <consortium name="WormBaseParasite"/>
        </authorList>
    </citation>
    <scope>IDENTIFICATION</scope>
</reference>
<accession>A0A1I8ATE2</accession>
<dbReference type="WBParaSite" id="L893_g8992.t1">
    <property type="protein sequence ID" value="L893_g8992.t1"/>
    <property type="gene ID" value="L893_g8992"/>
</dbReference>
<evidence type="ECO:0000313" key="1">
    <source>
        <dbReference type="Proteomes" id="UP000095287"/>
    </source>
</evidence>
<dbReference type="Proteomes" id="UP000095287">
    <property type="component" value="Unplaced"/>
</dbReference>
<name>A0A1I8ATE2_9BILA</name>
<keyword evidence="1" id="KW-1185">Reference proteome</keyword>
<protein>
    <submittedName>
        <fullName evidence="2">HEAT repeat domain-containing protein</fullName>
    </submittedName>
</protein>
<dbReference type="AlphaFoldDB" id="A0A1I8ATE2"/>
<evidence type="ECO:0000313" key="2">
    <source>
        <dbReference type="WBParaSite" id="L893_g8992.t1"/>
    </source>
</evidence>
<organism evidence="1 2">
    <name type="scientific">Steinernema glaseri</name>
    <dbReference type="NCBI Taxonomy" id="37863"/>
    <lineage>
        <taxon>Eukaryota</taxon>
        <taxon>Metazoa</taxon>
        <taxon>Ecdysozoa</taxon>
        <taxon>Nematoda</taxon>
        <taxon>Chromadorea</taxon>
        <taxon>Rhabditida</taxon>
        <taxon>Tylenchina</taxon>
        <taxon>Panagrolaimomorpha</taxon>
        <taxon>Strongyloidoidea</taxon>
        <taxon>Steinernematidae</taxon>
        <taxon>Steinernema</taxon>
    </lineage>
</organism>
<proteinExistence type="predicted"/>